<evidence type="ECO:0000313" key="7">
    <source>
        <dbReference type="EMBL" id="OWF37669.1"/>
    </source>
</evidence>
<feature type="domain" description="C2" evidence="5">
    <location>
        <begin position="800"/>
        <end position="925"/>
    </location>
</feature>
<dbReference type="SUPFAM" id="SSF57903">
    <property type="entry name" value="FYVE/PHD zinc finger"/>
    <property type="match status" value="1"/>
</dbReference>
<dbReference type="Pfam" id="PF02318">
    <property type="entry name" value="FYVE_2"/>
    <property type="match status" value="1"/>
</dbReference>
<feature type="compositionally biased region" description="Low complexity" evidence="4">
    <location>
        <begin position="238"/>
        <end position="274"/>
    </location>
</feature>
<evidence type="ECO:0000259" key="5">
    <source>
        <dbReference type="PROSITE" id="PS50004"/>
    </source>
</evidence>
<dbReference type="GO" id="GO:0006887">
    <property type="term" value="P:exocytosis"/>
    <property type="evidence" value="ECO:0007669"/>
    <property type="project" value="TreeGrafter"/>
</dbReference>
<dbReference type="PANTHER" id="PTHR45716">
    <property type="entry name" value="BITESIZE, ISOFORM I"/>
    <property type="match status" value="1"/>
</dbReference>
<feature type="compositionally biased region" description="Basic and acidic residues" evidence="4">
    <location>
        <begin position="310"/>
        <end position="324"/>
    </location>
</feature>
<dbReference type="STRING" id="6573.A0A210PMF2"/>
<dbReference type="PRINTS" id="PR00360">
    <property type="entry name" value="C2DOMAIN"/>
</dbReference>
<feature type="compositionally biased region" description="Polar residues" evidence="4">
    <location>
        <begin position="563"/>
        <end position="580"/>
    </location>
</feature>
<dbReference type="PROSITE" id="PS50916">
    <property type="entry name" value="RABBD"/>
    <property type="match status" value="1"/>
</dbReference>
<feature type="region of interest" description="Disordered" evidence="4">
    <location>
        <begin position="154"/>
        <end position="195"/>
    </location>
</feature>
<dbReference type="SUPFAM" id="SSF49562">
    <property type="entry name" value="C2 domain (Calcium/lipid-binding domain, CaLB)"/>
    <property type="match status" value="2"/>
</dbReference>
<dbReference type="GO" id="GO:0042043">
    <property type="term" value="F:neurexin family protein binding"/>
    <property type="evidence" value="ECO:0007669"/>
    <property type="project" value="TreeGrafter"/>
</dbReference>
<dbReference type="OrthoDB" id="195679at2759"/>
<dbReference type="CDD" id="cd08521">
    <property type="entry name" value="C2A_SLP"/>
    <property type="match status" value="1"/>
</dbReference>
<dbReference type="FunFam" id="2.60.40.150:FF:000006">
    <property type="entry name" value="Synaptotagmin-like 5, isoform CRA_a"/>
    <property type="match status" value="1"/>
</dbReference>
<dbReference type="GO" id="GO:0006886">
    <property type="term" value="P:intracellular protein transport"/>
    <property type="evidence" value="ECO:0007669"/>
    <property type="project" value="InterPro"/>
</dbReference>
<dbReference type="InterPro" id="IPR010911">
    <property type="entry name" value="Rab_BD"/>
</dbReference>
<dbReference type="PROSITE" id="PS50004">
    <property type="entry name" value="C2"/>
    <property type="match status" value="2"/>
</dbReference>
<feature type="region of interest" description="Disordered" evidence="4">
    <location>
        <begin position="208"/>
        <end position="440"/>
    </location>
</feature>
<dbReference type="Pfam" id="PF00168">
    <property type="entry name" value="C2"/>
    <property type="match status" value="2"/>
</dbReference>
<feature type="compositionally biased region" description="Basic and acidic residues" evidence="4">
    <location>
        <begin position="282"/>
        <end position="295"/>
    </location>
</feature>
<evidence type="ECO:0000256" key="3">
    <source>
        <dbReference type="ARBA" id="ARBA00023136"/>
    </source>
</evidence>
<proteinExistence type="predicted"/>
<dbReference type="GO" id="GO:0031267">
    <property type="term" value="F:small GTPase binding"/>
    <property type="evidence" value="ECO:0007669"/>
    <property type="project" value="InterPro"/>
</dbReference>
<sequence length="961" mass="107496">MEKMTMDNLVNVDSLSEEERAVILKVLKRDESLRRTENKKIGQLRLEIQSIRMKSVLRDGDDLSKICARCHSELGFLFNRGEICPTCHFKVCKLCQETLLNGKWLCSLCYKQRQLKWLQQGGMDSSSGRGLKRWPSGADLVKASIRKTLVIADPGAESDPGAETGYKLNGATVRNGSVHKDKAPQDAERIEYPKDSDKRKLTQLFDAFKVQKKTDSPERRLQQQTSVRRATSRRYGTDSESSSSSSDEDVSSSLPSSMLTTVSVQSSPASSRVSGNNTSEYEEIHVSDSVLHKTSESVNSSPRKSLQRKHSYDSDQTIHSDDAPFSKSSTETQIRVEVHSDASSTQSADICRPKTSPSKSASSNSQNSYSKVRQSSKDGYTGVKVTRKESSSSQRSTSPEMGSMRHVQVSRQSVLQPGRSPSPYSFDSIPSSHANSPLPRQRILDQTLDYPLQKYSSEDTDSLSRFSGTEYSGTESSSHIREGSSGGDDFMMDDISKVKFHKLSKKMESSRSRSPHSPNTKKEVPPKLSPRASSEGSGSLEDSGHVSGTSTQDNTPEHRRTDSIQSQMSVPSTLSTVTDVSNKEDDSEADIDELVASHKASTQSSYGSSRGNLLSTVADSRESIASFYSDAGGVNYGKVPVTGEVQFGLDYNYRTGSLEIAIRQCKDLAPADPKRHRSDPYVKTYLLPDKTRGGKRKTRVKKSTLSPIFDETLRYLISKSEVENRILWVTVWHNDRFGRNDFLGEVSINFDYFRFGDSAPKWYTLQERVETQTTSLLTYQGDLILSLRLVSKDNVKEILTSPTKTKRKKTRPDGLAGCQLQVLLKEARNLTAVRSNGFSDPFCKAYLLPDKNKGLKQKTPVIKRDCNPQWNYTFIFDDVSPEELKERALELTIWDHDKISSNDFLGGVRLNLGLGRCYGKIVDWNDAKGEEISIWQAMLDRPDSWIDGTLILRPNMDKRRY</sequence>
<reference evidence="7 8" key="1">
    <citation type="journal article" date="2017" name="Nat. Ecol. Evol.">
        <title>Scallop genome provides insights into evolution of bilaterian karyotype and development.</title>
        <authorList>
            <person name="Wang S."/>
            <person name="Zhang J."/>
            <person name="Jiao W."/>
            <person name="Li J."/>
            <person name="Xun X."/>
            <person name="Sun Y."/>
            <person name="Guo X."/>
            <person name="Huan P."/>
            <person name="Dong B."/>
            <person name="Zhang L."/>
            <person name="Hu X."/>
            <person name="Sun X."/>
            <person name="Wang J."/>
            <person name="Zhao C."/>
            <person name="Wang Y."/>
            <person name="Wang D."/>
            <person name="Huang X."/>
            <person name="Wang R."/>
            <person name="Lv J."/>
            <person name="Li Y."/>
            <person name="Zhang Z."/>
            <person name="Liu B."/>
            <person name="Lu W."/>
            <person name="Hui Y."/>
            <person name="Liang J."/>
            <person name="Zhou Z."/>
            <person name="Hou R."/>
            <person name="Li X."/>
            <person name="Liu Y."/>
            <person name="Li H."/>
            <person name="Ning X."/>
            <person name="Lin Y."/>
            <person name="Zhao L."/>
            <person name="Xing Q."/>
            <person name="Dou J."/>
            <person name="Li Y."/>
            <person name="Mao J."/>
            <person name="Guo H."/>
            <person name="Dou H."/>
            <person name="Li T."/>
            <person name="Mu C."/>
            <person name="Jiang W."/>
            <person name="Fu Q."/>
            <person name="Fu X."/>
            <person name="Miao Y."/>
            <person name="Liu J."/>
            <person name="Yu Q."/>
            <person name="Li R."/>
            <person name="Liao H."/>
            <person name="Li X."/>
            <person name="Kong Y."/>
            <person name="Jiang Z."/>
            <person name="Chourrout D."/>
            <person name="Li R."/>
            <person name="Bao Z."/>
        </authorList>
    </citation>
    <scope>NUCLEOTIDE SEQUENCE [LARGE SCALE GENOMIC DNA]</scope>
    <source>
        <strain evidence="7 8">PY_sf001</strain>
    </source>
</reference>
<accession>A0A210PMF2</accession>
<dbReference type="CDD" id="cd15747">
    <property type="entry name" value="FYVE_Slp3_4_5"/>
    <property type="match status" value="1"/>
</dbReference>
<evidence type="ECO:0000256" key="1">
    <source>
        <dbReference type="ARBA" id="ARBA00004370"/>
    </source>
</evidence>
<dbReference type="GO" id="GO:0005886">
    <property type="term" value="C:plasma membrane"/>
    <property type="evidence" value="ECO:0007669"/>
    <property type="project" value="TreeGrafter"/>
</dbReference>
<feature type="domain" description="RabBD" evidence="6">
    <location>
        <begin position="9"/>
        <end position="108"/>
    </location>
</feature>
<evidence type="ECO:0000256" key="2">
    <source>
        <dbReference type="ARBA" id="ARBA00022737"/>
    </source>
</evidence>
<dbReference type="GO" id="GO:0070382">
    <property type="term" value="C:exocytic vesicle"/>
    <property type="evidence" value="ECO:0007669"/>
    <property type="project" value="TreeGrafter"/>
</dbReference>
<dbReference type="EMBL" id="NEDP02005585">
    <property type="protein sequence ID" value="OWF37669.1"/>
    <property type="molecule type" value="Genomic_DNA"/>
</dbReference>
<feature type="compositionally biased region" description="Low complexity" evidence="4">
    <location>
        <begin position="356"/>
        <end position="370"/>
    </location>
</feature>
<evidence type="ECO:0000256" key="4">
    <source>
        <dbReference type="SAM" id="MobiDB-lite"/>
    </source>
</evidence>
<protein>
    <submittedName>
        <fullName evidence="7">Synaptotagmin-like protein 5</fullName>
    </submittedName>
</protein>
<feature type="domain" description="C2" evidence="5">
    <location>
        <begin position="641"/>
        <end position="763"/>
    </location>
</feature>
<dbReference type="PANTHER" id="PTHR45716:SF2">
    <property type="entry name" value="BITESIZE, ISOFORM I"/>
    <property type="match status" value="1"/>
</dbReference>
<keyword evidence="3" id="KW-0472">Membrane</keyword>
<feature type="region of interest" description="Disordered" evidence="4">
    <location>
        <begin position="455"/>
        <end position="586"/>
    </location>
</feature>
<evidence type="ECO:0000313" key="8">
    <source>
        <dbReference type="Proteomes" id="UP000242188"/>
    </source>
</evidence>
<feature type="compositionally biased region" description="Basic and acidic residues" evidence="4">
    <location>
        <begin position="178"/>
        <end position="195"/>
    </location>
</feature>
<dbReference type="InterPro" id="IPR000008">
    <property type="entry name" value="C2_dom"/>
</dbReference>
<name>A0A210PMF2_MIZYE</name>
<dbReference type="PRINTS" id="PR00399">
    <property type="entry name" value="SYNAPTOTAGMN"/>
</dbReference>
<dbReference type="InterPro" id="IPR043567">
    <property type="entry name" value="SYTL1-5_C2B"/>
</dbReference>
<gene>
    <name evidence="7" type="ORF">KP79_PYT07867</name>
</gene>
<evidence type="ECO:0000259" key="6">
    <source>
        <dbReference type="PROSITE" id="PS50916"/>
    </source>
</evidence>
<organism evidence="7 8">
    <name type="scientific">Mizuhopecten yessoensis</name>
    <name type="common">Japanese scallop</name>
    <name type="synonym">Patinopecten yessoensis</name>
    <dbReference type="NCBI Taxonomy" id="6573"/>
    <lineage>
        <taxon>Eukaryota</taxon>
        <taxon>Metazoa</taxon>
        <taxon>Spiralia</taxon>
        <taxon>Lophotrochozoa</taxon>
        <taxon>Mollusca</taxon>
        <taxon>Bivalvia</taxon>
        <taxon>Autobranchia</taxon>
        <taxon>Pteriomorphia</taxon>
        <taxon>Pectinida</taxon>
        <taxon>Pectinoidea</taxon>
        <taxon>Pectinidae</taxon>
        <taxon>Mizuhopecten</taxon>
    </lineage>
</organism>
<comment type="caution">
    <text evidence="7">The sequence shown here is derived from an EMBL/GenBank/DDBJ whole genome shotgun (WGS) entry which is preliminary data.</text>
</comment>
<dbReference type="CDD" id="cd04020">
    <property type="entry name" value="C2B_SLP_1-2-3-4"/>
    <property type="match status" value="1"/>
</dbReference>
<dbReference type="InterPro" id="IPR041282">
    <property type="entry name" value="FYVE_2"/>
</dbReference>
<keyword evidence="2" id="KW-0677">Repeat</keyword>
<keyword evidence="8" id="KW-1185">Reference proteome</keyword>
<dbReference type="Gene3D" id="3.30.40.10">
    <property type="entry name" value="Zinc/RING finger domain, C3HC4 (zinc finger)"/>
    <property type="match status" value="1"/>
</dbReference>
<dbReference type="InterPro" id="IPR001565">
    <property type="entry name" value="Synaptotagmin"/>
</dbReference>
<feature type="compositionally biased region" description="Basic and acidic residues" evidence="4">
    <location>
        <begin position="212"/>
        <end position="221"/>
    </location>
</feature>
<dbReference type="SMART" id="SM00239">
    <property type="entry name" value="C2"/>
    <property type="match status" value="2"/>
</dbReference>
<dbReference type="AlphaFoldDB" id="A0A210PMF2"/>
<feature type="compositionally biased region" description="Polar residues" evidence="4">
    <location>
        <begin position="422"/>
        <end position="435"/>
    </location>
</feature>
<dbReference type="InterPro" id="IPR035892">
    <property type="entry name" value="C2_domain_sf"/>
</dbReference>
<dbReference type="InterPro" id="IPR013083">
    <property type="entry name" value="Znf_RING/FYVE/PHD"/>
</dbReference>
<dbReference type="InterPro" id="IPR011011">
    <property type="entry name" value="Znf_FYVE_PHD"/>
</dbReference>
<comment type="subcellular location">
    <subcellularLocation>
        <location evidence="1">Membrane</location>
    </subcellularLocation>
</comment>
<dbReference type="Proteomes" id="UP000242188">
    <property type="component" value="Unassembled WGS sequence"/>
</dbReference>
<feature type="compositionally biased region" description="Low complexity" evidence="4">
    <location>
        <begin position="467"/>
        <end position="477"/>
    </location>
</feature>
<dbReference type="Gene3D" id="2.60.40.150">
    <property type="entry name" value="C2 domain"/>
    <property type="match status" value="2"/>
</dbReference>